<dbReference type="PANTHER" id="PTHR24567">
    <property type="entry name" value="CRP FAMILY TRANSCRIPTIONAL REGULATORY PROTEIN"/>
    <property type="match status" value="1"/>
</dbReference>
<evidence type="ECO:0008006" key="8">
    <source>
        <dbReference type="Google" id="ProtNLM"/>
    </source>
</evidence>
<dbReference type="Pfam" id="PF00027">
    <property type="entry name" value="cNMP_binding"/>
    <property type="match status" value="1"/>
</dbReference>
<dbReference type="PANTHER" id="PTHR24567:SF68">
    <property type="entry name" value="DNA-BINDING TRANSCRIPTIONAL DUAL REGULATOR CRP"/>
    <property type="match status" value="1"/>
</dbReference>
<dbReference type="SMART" id="SM00100">
    <property type="entry name" value="cNMP"/>
    <property type="match status" value="1"/>
</dbReference>
<dbReference type="GO" id="GO:0003677">
    <property type="term" value="F:DNA binding"/>
    <property type="evidence" value="ECO:0007669"/>
    <property type="project" value="UniProtKB-KW"/>
</dbReference>
<evidence type="ECO:0000259" key="4">
    <source>
        <dbReference type="PROSITE" id="PS50042"/>
    </source>
</evidence>
<dbReference type="AlphaFoldDB" id="A0A0F0HA62"/>
<dbReference type="CDD" id="cd00038">
    <property type="entry name" value="CAP_ED"/>
    <property type="match status" value="1"/>
</dbReference>
<reference evidence="6 7" key="1">
    <citation type="submission" date="2015-02" db="EMBL/GenBank/DDBJ databases">
        <authorList>
            <person name="Ju K.-S."/>
            <person name="Doroghazi J.R."/>
            <person name="Metcalf W."/>
        </authorList>
    </citation>
    <scope>NUCLEOTIDE SEQUENCE [LARGE SCALE GENOMIC DNA]</scope>
    <source>
        <strain evidence="6 7">NRRL B-16140</strain>
    </source>
</reference>
<evidence type="ECO:0000313" key="6">
    <source>
        <dbReference type="EMBL" id="KJK51232.1"/>
    </source>
</evidence>
<dbReference type="GO" id="GO:0005829">
    <property type="term" value="C:cytosol"/>
    <property type="evidence" value="ECO:0007669"/>
    <property type="project" value="TreeGrafter"/>
</dbReference>
<dbReference type="InterPro" id="IPR018490">
    <property type="entry name" value="cNMP-bd_dom_sf"/>
</dbReference>
<comment type="caution">
    <text evidence="6">The sequence shown here is derived from an EMBL/GenBank/DDBJ whole genome shotgun (WGS) entry which is preliminary data.</text>
</comment>
<dbReference type="Gene3D" id="1.10.10.10">
    <property type="entry name" value="Winged helix-like DNA-binding domain superfamily/Winged helix DNA-binding domain"/>
    <property type="match status" value="1"/>
</dbReference>
<keyword evidence="7" id="KW-1185">Reference proteome</keyword>
<dbReference type="InterPro" id="IPR036390">
    <property type="entry name" value="WH_DNA-bd_sf"/>
</dbReference>
<dbReference type="eggNOG" id="COG0664">
    <property type="taxonomic scope" value="Bacteria"/>
</dbReference>
<keyword evidence="2" id="KW-0238">DNA-binding</keyword>
<dbReference type="SMART" id="SM00419">
    <property type="entry name" value="HTH_CRP"/>
    <property type="match status" value="1"/>
</dbReference>
<dbReference type="Gene3D" id="2.60.120.10">
    <property type="entry name" value="Jelly Rolls"/>
    <property type="match status" value="1"/>
</dbReference>
<dbReference type="EMBL" id="JYJG01000041">
    <property type="protein sequence ID" value="KJK51232.1"/>
    <property type="molecule type" value="Genomic_DNA"/>
</dbReference>
<feature type="domain" description="HTH crp-type" evidence="5">
    <location>
        <begin position="134"/>
        <end position="206"/>
    </location>
</feature>
<dbReference type="PROSITE" id="PS51063">
    <property type="entry name" value="HTH_CRP_2"/>
    <property type="match status" value="1"/>
</dbReference>
<dbReference type="InterPro" id="IPR050397">
    <property type="entry name" value="Env_Response_Regulators"/>
</dbReference>
<dbReference type="PATRIC" id="fig|68170.10.peg.7651"/>
<name>A0A0F0HA62_LENAE</name>
<gene>
    <name evidence="6" type="ORF">UK23_07740</name>
</gene>
<protein>
    <recommendedName>
        <fullName evidence="8">Crp/Fnr family transcriptional regulator</fullName>
    </recommendedName>
</protein>
<dbReference type="PROSITE" id="PS50042">
    <property type="entry name" value="CNMP_BINDING_3"/>
    <property type="match status" value="1"/>
</dbReference>
<evidence type="ECO:0000256" key="1">
    <source>
        <dbReference type="ARBA" id="ARBA00023015"/>
    </source>
</evidence>
<evidence type="ECO:0000256" key="2">
    <source>
        <dbReference type="ARBA" id="ARBA00023125"/>
    </source>
</evidence>
<dbReference type="RefSeq" id="WP_045310697.1">
    <property type="nucleotide sequence ID" value="NZ_JYJG01000041.1"/>
</dbReference>
<sequence length="214" mass="23791">MGSFWRRLDDAERTALASVSALRRFDTGTTLIRAGDAENWVAILHSGRVRLMAADGKTPIALRFAGDIVGEQTVLDQDTRPATVQAETPVQALIVEGAVFNRYLNQRTRALRVLCAVVSERLRESVRTILSQHDDSFTKIAELLLRYVDEFEWTNNGQIRFDIGSQAALGVSLGLSRESVVRALKLLRDEDVIATDRGVITVNDVAELRARVTR</sequence>
<dbReference type="InterPro" id="IPR036388">
    <property type="entry name" value="WH-like_DNA-bd_sf"/>
</dbReference>
<dbReference type="SUPFAM" id="SSF46785">
    <property type="entry name" value="Winged helix' DNA-binding domain"/>
    <property type="match status" value="1"/>
</dbReference>
<evidence type="ECO:0000313" key="7">
    <source>
        <dbReference type="Proteomes" id="UP000033393"/>
    </source>
</evidence>
<accession>A0A0F0HA62</accession>
<dbReference type="InterPro" id="IPR012318">
    <property type="entry name" value="HTH_CRP"/>
</dbReference>
<keyword evidence="3" id="KW-0804">Transcription</keyword>
<proteinExistence type="predicted"/>
<evidence type="ECO:0000259" key="5">
    <source>
        <dbReference type="PROSITE" id="PS51063"/>
    </source>
</evidence>
<keyword evidence="1" id="KW-0805">Transcription regulation</keyword>
<dbReference type="SUPFAM" id="SSF51206">
    <property type="entry name" value="cAMP-binding domain-like"/>
    <property type="match status" value="1"/>
</dbReference>
<organism evidence="6 7">
    <name type="scientific">Lentzea aerocolonigenes</name>
    <name type="common">Lechevalieria aerocolonigenes</name>
    <name type="synonym">Saccharothrix aerocolonigenes</name>
    <dbReference type="NCBI Taxonomy" id="68170"/>
    <lineage>
        <taxon>Bacteria</taxon>
        <taxon>Bacillati</taxon>
        <taxon>Actinomycetota</taxon>
        <taxon>Actinomycetes</taxon>
        <taxon>Pseudonocardiales</taxon>
        <taxon>Pseudonocardiaceae</taxon>
        <taxon>Lentzea</taxon>
    </lineage>
</organism>
<dbReference type="Pfam" id="PF13545">
    <property type="entry name" value="HTH_Crp_2"/>
    <property type="match status" value="1"/>
</dbReference>
<dbReference type="GO" id="GO:0003700">
    <property type="term" value="F:DNA-binding transcription factor activity"/>
    <property type="evidence" value="ECO:0007669"/>
    <property type="project" value="TreeGrafter"/>
</dbReference>
<dbReference type="Proteomes" id="UP000033393">
    <property type="component" value="Unassembled WGS sequence"/>
</dbReference>
<dbReference type="InterPro" id="IPR014710">
    <property type="entry name" value="RmlC-like_jellyroll"/>
</dbReference>
<dbReference type="InterPro" id="IPR000595">
    <property type="entry name" value="cNMP-bd_dom"/>
</dbReference>
<feature type="domain" description="Cyclic nucleotide-binding" evidence="4">
    <location>
        <begin position="4"/>
        <end position="104"/>
    </location>
</feature>
<evidence type="ECO:0000256" key="3">
    <source>
        <dbReference type="ARBA" id="ARBA00023163"/>
    </source>
</evidence>